<evidence type="ECO:0000313" key="2">
    <source>
        <dbReference type="Proteomes" id="UP000281738"/>
    </source>
</evidence>
<dbReference type="AlphaFoldDB" id="A0A3N2CWA5"/>
<evidence type="ECO:0008006" key="3">
    <source>
        <dbReference type="Google" id="ProtNLM"/>
    </source>
</evidence>
<sequence length="454" mass="50258">MTRSGPPAALVASRHREAYRLDAERRARGCVQPVRLRGQRNLVDTRTGEVTTLYDSANELDGQVYVRCGDRRARLCPSCSREYKGDAWHLLLCGLAGGKGVPADVARRPCTFLTLTAPSFGPVHGARGGGTCRARRDRPRCPHDRPLWCTRRHARDDRQLGEPLCEDCYDYVGHVLWQWHAPELWRRFCIALQRELAKAVDLRVAEFRKACRISYSKVVEFQARGVVHLHAPIRLDGPEGPDGPACGLHLGTAELEHAVVIAASRVAIDSEPLRDGATRRLAWGTQVDLRSIVDTAARDSDRCGRVVHPEQVAAYLAKYLTKTTEDFGLPARVATPGQARAAGARPHAVNIVRTAYRLSREHEDYARMRRCLATLGYRGHPITKSRAYSVTFGQLRLARRLHRGGRSEDASAWDVRLLAEDAVPAGFEVVSSFVYVGRGLATSLPHPRAGPVAA</sequence>
<reference evidence="1 2" key="1">
    <citation type="submission" date="2018-11" db="EMBL/GenBank/DDBJ databases">
        <title>Sequencing the genomes of 1000 actinobacteria strains.</title>
        <authorList>
            <person name="Klenk H.-P."/>
        </authorList>
    </citation>
    <scope>NUCLEOTIDE SEQUENCE [LARGE SCALE GENOMIC DNA]</scope>
    <source>
        <strain evidence="1 2">DSM 12652</strain>
    </source>
</reference>
<dbReference type="Proteomes" id="UP000281738">
    <property type="component" value="Unassembled WGS sequence"/>
</dbReference>
<evidence type="ECO:0000313" key="1">
    <source>
        <dbReference type="EMBL" id="ROR91810.1"/>
    </source>
</evidence>
<name>A0A3N2CWA5_9ACTN</name>
<comment type="caution">
    <text evidence="1">The sequence shown here is derived from an EMBL/GenBank/DDBJ whole genome shotgun (WGS) entry which is preliminary data.</text>
</comment>
<organism evidence="1 2">
    <name type="scientific">Nocardioides aurantiacus</name>
    <dbReference type="NCBI Taxonomy" id="86796"/>
    <lineage>
        <taxon>Bacteria</taxon>
        <taxon>Bacillati</taxon>
        <taxon>Actinomycetota</taxon>
        <taxon>Actinomycetes</taxon>
        <taxon>Propionibacteriales</taxon>
        <taxon>Nocardioidaceae</taxon>
        <taxon>Nocardioides</taxon>
    </lineage>
</organism>
<keyword evidence="2" id="KW-1185">Reference proteome</keyword>
<accession>A0A3N2CWA5</accession>
<dbReference type="EMBL" id="RKHO01000001">
    <property type="protein sequence ID" value="ROR91810.1"/>
    <property type="molecule type" value="Genomic_DNA"/>
</dbReference>
<gene>
    <name evidence="1" type="ORF">EDD33_2686</name>
</gene>
<dbReference type="RefSeq" id="WP_342773620.1">
    <property type="nucleotide sequence ID" value="NZ_RKHO01000001.1"/>
</dbReference>
<dbReference type="InterPro" id="IPR046828">
    <property type="entry name" value="RepSA"/>
</dbReference>
<protein>
    <recommendedName>
        <fullName evidence="3">Replication initiation protein</fullName>
    </recommendedName>
</protein>
<dbReference type="Pfam" id="PF20199">
    <property type="entry name" value="RepSA"/>
    <property type="match status" value="1"/>
</dbReference>
<proteinExistence type="predicted"/>